<name>A0A9Q0FHJ7_9ROSI</name>
<feature type="region of interest" description="Disordered" evidence="1">
    <location>
        <begin position="71"/>
        <end position="95"/>
    </location>
</feature>
<keyword evidence="4" id="KW-1185">Reference proteome</keyword>
<dbReference type="Proteomes" id="UP001141552">
    <property type="component" value="Unassembled WGS sequence"/>
</dbReference>
<sequence>MLYRILLLVFFNYFFITVLHPLPYLFLSPHLFCFPTPTDGTPSIFFIYFFFSSHHHTLSYLIIITSSSSSCRRYRTPPSCSADRGRGRDGRGDLGWRPRRQAETGLVGLDHLAAAAAARFGCSWNWRNNSGWLAVRNVVASRVMAWARTRRVAREARRRQEEVEARGALGGR</sequence>
<organism evidence="3 4">
    <name type="scientific">Turnera subulata</name>
    <dbReference type="NCBI Taxonomy" id="218843"/>
    <lineage>
        <taxon>Eukaryota</taxon>
        <taxon>Viridiplantae</taxon>
        <taxon>Streptophyta</taxon>
        <taxon>Embryophyta</taxon>
        <taxon>Tracheophyta</taxon>
        <taxon>Spermatophyta</taxon>
        <taxon>Magnoliopsida</taxon>
        <taxon>eudicotyledons</taxon>
        <taxon>Gunneridae</taxon>
        <taxon>Pentapetalae</taxon>
        <taxon>rosids</taxon>
        <taxon>fabids</taxon>
        <taxon>Malpighiales</taxon>
        <taxon>Passifloraceae</taxon>
        <taxon>Turnera</taxon>
    </lineage>
</organism>
<feature type="transmembrane region" description="Helical" evidence="2">
    <location>
        <begin position="46"/>
        <end position="65"/>
    </location>
</feature>
<feature type="compositionally biased region" description="Basic and acidic residues" evidence="1">
    <location>
        <begin position="83"/>
        <end position="95"/>
    </location>
</feature>
<keyword evidence="2" id="KW-0472">Membrane</keyword>
<reference evidence="3" key="2">
    <citation type="journal article" date="2023" name="Plants (Basel)">
        <title>Annotation of the Turnera subulata (Passifloraceae) Draft Genome Reveals the S-Locus Evolved after the Divergence of Turneroideae from Passifloroideae in a Stepwise Manner.</title>
        <authorList>
            <person name="Henning P.M."/>
            <person name="Roalson E.H."/>
            <person name="Mir W."/>
            <person name="McCubbin A.G."/>
            <person name="Shore J.S."/>
        </authorList>
    </citation>
    <scope>NUCLEOTIDE SEQUENCE</scope>
    <source>
        <strain evidence="3">F60SS</strain>
    </source>
</reference>
<feature type="transmembrane region" description="Helical" evidence="2">
    <location>
        <begin position="5"/>
        <end position="26"/>
    </location>
</feature>
<evidence type="ECO:0000313" key="3">
    <source>
        <dbReference type="EMBL" id="KAJ4831626.1"/>
    </source>
</evidence>
<evidence type="ECO:0000313" key="4">
    <source>
        <dbReference type="Proteomes" id="UP001141552"/>
    </source>
</evidence>
<comment type="caution">
    <text evidence="3">The sequence shown here is derived from an EMBL/GenBank/DDBJ whole genome shotgun (WGS) entry which is preliminary data.</text>
</comment>
<dbReference type="EMBL" id="JAKUCV010005324">
    <property type="protein sequence ID" value="KAJ4831626.1"/>
    <property type="molecule type" value="Genomic_DNA"/>
</dbReference>
<evidence type="ECO:0000256" key="2">
    <source>
        <dbReference type="SAM" id="Phobius"/>
    </source>
</evidence>
<evidence type="ECO:0000256" key="1">
    <source>
        <dbReference type="SAM" id="MobiDB-lite"/>
    </source>
</evidence>
<keyword evidence="2" id="KW-1133">Transmembrane helix</keyword>
<protein>
    <submittedName>
        <fullName evidence="3">Uncharacterized protein</fullName>
    </submittedName>
</protein>
<reference evidence="3" key="1">
    <citation type="submission" date="2022-02" db="EMBL/GenBank/DDBJ databases">
        <authorList>
            <person name="Henning P.M."/>
            <person name="McCubbin A.G."/>
            <person name="Shore J.S."/>
        </authorList>
    </citation>
    <scope>NUCLEOTIDE SEQUENCE</scope>
    <source>
        <strain evidence="3">F60SS</strain>
        <tissue evidence="3">Leaves</tissue>
    </source>
</reference>
<proteinExistence type="predicted"/>
<gene>
    <name evidence="3" type="ORF">Tsubulata_044750</name>
</gene>
<keyword evidence="2" id="KW-0812">Transmembrane</keyword>
<feature type="compositionally biased region" description="Low complexity" evidence="1">
    <location>
        <begin position="71"/>
        <end position="81"/>
    </location>
</feature>
<accession>A0A9Q0FHJ7</accession>
<dbReference type="AlphaFoldDB" id="A0A9Q0FHJ7"/>